<name>A0ACB8RBF5_9AGAM</name>
<evidence type="ECO:0000313" key="1">
    <source>
        <dbReference type="EMBL" id="KAI0041380.1"/>
    </source>
</evidence>
<evidence type="ECO:0000313" key="2">
    <source>
        <dbReference type="Proteomes" id="UP000814033"/>
    </source>
</evidence>
<sequence>MAVHQRGGVRIQQHACARDEGALSSPQPLPGYPYHSENTYLMSNDALLIIGGQTSDASRVNTSRSRNLPGRGPSLSTGCDMREDDEDEALVRAQTQSRLELVTRFQLGQQRQCCIDGTHHPISPRPHALPARPLTRAQPCIEGRPGRQHRAFLRERGPPRLRRG</sequence>
<reference evidence="1" key="2">
    <citation type="journal article" date="2022" name="New Phytol.">
        <title>Evolutionary transition to the ectomycorrhizal habit in the genomes of a hyperdiverse lineage of mushroom-forming fungi.</title>
        <authorList>
            <person name="Looney B."/>
            <person name="Miyauchi S."/>
            <person name="Morin E."/>
            <person name="Drula E."/>
            <person name="Courty P.E."/>
            <person name="Kohler A."/>
            <person name="Kuo A."/>
            <person name="LaButti K."/>
            <person name="Pangilinan J."/>
            <person name="Lipzen A."/>
            <person name="Riley R."/>
            <person name="Andreopoulos W."/>
            <person name="He G."/>
            <person name="Johnson J."/>
            <person name="Nolan M."/>
            <person name="Tritt A."/>
            <person name="Barry K.W."/>
            <person name="Grigoriev I.V."/>
            <person name="Nagy L.G."/>
            <person name="Hibbett D."/>
            <person name="Henrissat B."/>
            <person name="Matheny P.B."/>
            <person name="Labbe J."/>
            <person name="Martin F.M."/>
        </authorList>
    </citation>
    <scope>NUCLEOTIDE SEQUENCE</scope>
    <source>
        <strain evidence="1">FP105234-sp</strain>
    </source>
</reference>
<gene>
    <name evidence="1" type="ORF">FA95DRAFT_697200</name>
</gene>
<reference evidence="1" key="1">
    <citation type="submission" date="2021-02" db="EMBL/GenBank/DDBJ databases">
        <authorList>
            <consortium name="DOE Joint Genome Institute"/>
            <person name="Ahrendt S."/>
            <person name="Looney B.P."/>
            <person name="Miyauchi S."/>
            <person name="Morin E."/>
            <person name="Drula E."/>
            <person name="Courty P.E."/>
            <person name="Chicoki N."/>
            <person name="Fauchery L."/>
            <person name="Kohler A."/>
            <person name="Kuo A."/>
            <person name="Labutti K."/>
            <person name="Pangilinan J."/>
            <person name="Lipzen A."/>
            <person name="Riley R."/>
            <person name="Andreopoulos W."/>
            <person name="He G."/>
            <person name="Johnson J."/>
            <person name="Barry K.W."/>
            <person name="Grigoriev I.V."/>
            <person name="Nagy L."/>
            <person name="Hibbett D."/>
            <person name="Henrissat B."/>
            <person name="Matheny P.B."/>
            <person name="Labbe J."/>
            <person name="Martin F."/>
        </authorList>
    </citation>
    <scope>NUCLEOTIDE SEQUENCE</scope>
    <source>
        <strain evidence="1">FP105234-sp</strain>
    </source>
</reference>
<organism evidence="1 2">
    <name type="scientific">Auriscalpium vulgare</name>
    <dbReference type="NCBI Taxonomy" id="40419"/>
    <lineage>
        <taxon>Eukaryota</taxon>
        <taxon>Fungi</taxon>
        <taxon>Dikarya</taxon>
        <taxon>Basidiomycota</taxon>
        <taxon>Agaricomycotina</taxon>
        <taxon>Agaricomycetes</taxon>
        <taxon>Russulales</taxon>
        <taxon>Auriscalpiaceae</taxon>
        <taxon>Auriscalpium</taxon>
    </lineage>
</organism>
<proteinExistence type="predicted"/>
<dbReference type="Proteomes" id="UP000814033">
    <property type="component" value="Unassembled WGS sequence"/>
</dbReference>
<comment type="caution">
    <text evidence="1">The sequence shown here is derived from an EMBL/GenBank/DDBJ whole genome shotgun (WGS) entry which is preliminary data.</text>
</comment>
<protein>
    <submittedName>
        <fullName evidence="1">Uncharacterized protein</fullName>
    </submittedName>
</protein>
<accession>A0ACB8RBF5</accession>
<keyword evidence="2" id="KW-1185">Reference proteome</keyword>
<dbReference type="EMBL" id="MU276126">
    <property type="protein sequence ID" value="KAI0041380.1"/>
    <property type="molecule type" value="Genomic_DNA"/>
</dbReference>